<sequence length="152" mass="17178">MCCVLQKRHVLAQTCHLFPCFALFLLFRPAVLCLCPSSAGAVWYACSPSDPVASADGLHKRANGPRRASSLEPRAKTHTHTAADGRRSHSTAWRVERRHTHGIGRRRRRRHLLRARMDLPVWLSVAKLPSRLAETLLSRPASLSVRLWRVSF</sequence>
<organism evidence="3 4">
    <name type="scientific">Corynespora cassiicola Philippines</name>
    <dbReference type="NCBI Taxonomy" id="1448308"/>
    <lineage>
        <taxon>Eukaryota</taxon>
        <taxon>Fungi</taxon>
        <taxon>Dikarya</taxon>
        <taxon>Ascomycota</taxon>
        <taxon>Pezizomycotina</taxon>
        <taxon>Dothideomycetes</taxon>
        <taxon>Pleosporomycetidae</taxon>
        <taxon>Pleosporales</taxon>
        <taxon>Corynesporascaceae</taxon>
        <taxon>Corynespora</taxon>
    </lineage>
</organism>
<accession>A0A2T2NCQ8</accession>
<dbReference type="EMBL" id="KZ678140">
    <property type="protein sequence ID" value="PSN63026.1"/>
    <property type="molecule type" value="Genomic_DNA"/>
</dbReference>
<gene>
    <name evidence="3" type="ORF">BS50DRAFT_102508</name>
</gene>
<evidence type="ECO:0000313" key="4">
    <source>
        <dbReference type="Proteomes" id="UP000240883"/>
    </source>
</evidence>
<feature type="signal peptide" evidence="2">
    <location>
        <begin position="1"/>
        <end position="33"/>
    </location>
</feature>
<feature type="chain" id="PRO_5015605992" description="Secreted protein" evidence="2">
    <location>
        <begin position="34"/>
        <end position="152"/>
    </location>
</feature>
<reference evidence="3 4" key="1">
    <citation type="journal article" date="2018" name="Front. Microbiol.">
        <title>Genome-Wide Analysis of Corynespora cassiicola Leaf Fall Disease Putative Effectors.</title>
        <authorList>
            <person name="Lopez D."/>
            <person name="Ribeiro S."/>
            <person name="Label P."/>
            <person name="Fumanal B."/>
            <person name="Venisse J.S."/>
            <person name="Kohler A."/>
            <person name="de Oliveira R.R."/>
            <person name="Labutti K."/>
            <person name="Lipzen A."/>
            <person name="Lail K."/>
            <person name="Bauer D."/>
            <person name="Ohm R.A."/>
            <person name="Barry K.W."/>
            <person name="Spatafora J."/>
            <person name="Grigoriev I.V."/>
            <person name="Martin F.M."/>
            <person name="Pujade-Renaud V."/>
        </authorList>
    </citation>
    <scope>NUCLEOTIDE SEQUENCE [LARGE SCALE GENOMIC DNA]</scope>
    <source>
        <strain evidence="3 4">Philippines</strain>
    </source>
</reference>
<keyword evidence="2" id="KW-0732">Signal</keyword>
<name>A0A2T2NCQ8_CORCC</name>
<protein>
    <recommendedName>
        <fullName evidence="5">Secreted protein</fullName>
    </recommendedName>
</protein>
<dbReference type="Proteomes" id="UP000240883">
    <property type="component" value="Unassembled WGS sequence"/>
</dbReference>
<feature type="region of interest" description="Disordered" evidence="1">
    <location>
        <begin position="57"/>
        <end position="90"/>
    </location>
</feature>
<proteinExistence type="predicted"/>
<evidence type="ECO:0000256" key="2">
    <source>
        <dbReference type="SAM" id="SignalP"/>
    </source>
</evidence>
<evidence type="ECO:0000313" key="3">
    <source>
        <dbReference type="EMBL" id="PSN63026.1"/>
    </source>
</evidence>
<evidence type="ECO:0008006" key="5">
    <source>
        <dbReference type="Google" id="ProtNLM"/>
    </source>
</evidence>
<dbReference type="AlphaFoldDB" id="A0A2T2NCQ8"/>
<evidence type="ECO:0000256" key="1">
    <source>
        <dbReference type="SAM" id="MobiDB-lite"/>
    </source>
</evidence>
<keyword evidence="4" id="KW-1185">Reference proteome</keyword>